<dbReference type="AlphaFoldDB" id="Q728E9"/>
<reference evidence="2 3" key="1">
    <citation type="journal article" date="2004" name="Nat. Biotechnol.">
        <title>The genome sequence of the anaerobic, sulfate-reducing bacterium Desulfovibrio vulgaris Hildenborough.</title>
        <authorList>
            <person name="Heidelberg J.F."/>
            <person name="Seshadri R."/>
            <person name="Haveman S.A."/>
            <person name="Hemme C.L."/>
            <person name="Paulsen I.T."/>
            <person name="Kolonay J.F."/>
            <person name="Eisen J.A."/>
            <person name="Ward N."/>
            <person name="Methe B."/>
            <person name="Brinkac L.M."/>
            <person name="Daugherty S.C."/>
            <person name="Deboy R.T."/>
            <person name="Dodson R.J."/>
            <person name="Durkin A.S."/>
            <person name="Madupu R."/>
            <person name="Nelson W.C."/>
            <person name="Sullivan S.A."/>
            <person name="Fouts D."/>
            <person name="Haft D.H."/>
            <person name="Selengut J."/>
            <person name="Peterson J.D."/>
            <person name="Davidsen T.M."/>
            <person name="Zafar N."/>
            <person name="Zhou L."/>
            <person name="Radune D."/>
            <person name="Dimitrov G."/>
            <person name="Hance M."/>
            <person name="Tran K."/>
            <person name="Khouri H."/>
            <person name="Gill J."/>
            <person name="Utterback T.R."/>
            <person name="Feldblyum T.V."/>
            <person name="Wall J.D."/>
            <person name="Voordouw G."/>
            <person name="Fraser C.M."/>
        </authorList>
    </citation>
    <scope>NUCLEOTIDE SEQUENCE [LARGE SCALE GENOMIC DNA]</scope>
    <source>
        <strain evidence="3">ATCC 29579 / DSM 644 / NCIMB 8303 / VKM B-1760 / Hildenborough</strain>
    </source>
</reference>
<name>Q728E9_NITV2</name>
<proteinExistence type="predicted"/>
<gene>
    <name evidence="2" type="ordered locus">DVU_2654</name>
</gene>
<dbReference type="KEGG" id="dvu:DVU_2654"/>
<dbReference type="EMBL" id="AE017285">
    <property type="protein sequence ID" value="AAS97126.1"/>
    <property type="molecule type" value="Genomic_DNA"/>
</dbReference>
<accession>Q728E9</accession>
<dbReference type="STRING" id="882.DVU_2654"/>
<dbReference type="Proteomes" id="UP000002194">
    <property type="component" value="Chromosome"/>
</dbReference>
<evidence type="ECO:0000256" key="1">
    <source>
        <dbReference type="SAM" id="MobiDB-lite"/>
    </source>
</evidence>
<evidence type="ECO:0000313" key="3">
    <source>
        <dbReference type="Proteomes" id="UP000002194"/>
    </source>
</evidence>
<feature type="region of interest" description="Disordered" evidence="1">
    <location>
        <begin position="56"/>
        <end position="85"/>
    </location>
</feature>
<evidence type="ECO:0000313" key="2">
    <source>
        <dbReference type="EMBL" id="AAS97126.1"/>
    </source>
</evidence>
<sequence>MPRHTASPFPLVSIRPCSLPVMPINALQLLRPEKNSRQTSTVRYCIERLHPSSQKGFAAPARIAHAHRTSSKNSKKSQTSRLIGL</sequence>
<protein>
    <submittedName>
        <fullName evidence="2">Uncharacterized protein</fullName>
    </submittedName>
</protein>
<dbReference type="HOGENOM" id="CLU_2507317_0_0_7"/>
<organism evidence="2 3">
    <name type="scientific">Nitratidesulfovibrio vulgaris (strain ATCC 29579 / DSM 644 / CCUG 34227 / NCIMB 8303 / VKM B-1760 / Hildenborough)</name>
    <name type="common">Desulfovibrio vulgaris</name>
    <dbReference type="NCBI Taxonomy" id="882"/>
    <lineage>
        <taxon>Bacteria</taxon>
        <taxon>Pseudomonadati</taxon>
        <taxon>Thermodesulfobacteriota</taxon>
        <taxon>Desulfovibrionia</taxon>
        <taxon>Desulfovibrionales</taxon>
        <taxon>Desulfovibrionaceae</taxon>
        <taxon>Nitratidesulfovibrio</taxon>
    </lineage>
</organism>
<keyword evidence="3" id="KW-1185">Reference proteome</keyword>
<dbReference type="PaxDb" id="882-DVU_2654"/>
<dbReference type="EnsemblBacteria" id="AAS97126">
    <property type="protein sequence ID" value="AAS97126"/>
    <property type="gene ID" value="DVU_2654"/>
</dbReference>
<feature type="compositionally biased region" description="Basic residues" evidence="1">
    <location>
        <begin position="64"/>
        <end position="75"/>
    </location>
</feature>